<dbReference type="Gene3D" id="2.60.40.10">
    <property type="entry name" value="Immunoglobulins"/>
    <property type="match status" value="1"/>
</dbReference>
<dbReference type="PROSITE" id="PS51257">
    <property type="entry name" value="PROKAR_LIPOPROTEIN"/>
    <property type="match status" value="1"/>
</dbReference>
<accession>A0A6N7VJ69</accession>
<proteinExistence type="predicted"/>
<dbReference type="EMBL" id="VUMR01000030">
    <property type="protein sequence ID" value="MSS56524.1"/>
    <property type="molecule type" value="Genomic_DNA"/>
</dbReference>
<gene>
    <name evidence="1" type="ORF">FYJ55_06380</name>
</gene>
<evidence type="ECO:0008006" key="3">
    <source>
        <dbReference type="Google" id="ProtNLM"/>
    </source>
</evidence>
<name>A0A6N7VJ69_9FIRM</name>
<dbReference type="Proteomes" id="UP000434241">
    <property type="component" value="Unassembled WGS sequence"/>
</dbReference>
<dbReference type="RefSeq" id="WP_154556134.1">
    <property type="nucleotide sequence ID" value="NZ_DAIPRN010000057.1"/>
</dbReference>
<keyword evidence="2" id="KW-1185">Reference proteome</keyword>
<dbReference type="GeneID" id="93158915"/>
<dbReference type="AlphaFoldDB" id="A0A6N7VJ69"/>
<reference evidence="1 2" key="1">
    <citation type="submission" date="2019-08" db="EMBL/GenBank/DDBJ databases">
        <title>In-depth cultivation of the pig gut microbiome towards novel bacterial diversity and tailored functional studies.</title>
        <authorList>
            <person name="Wylensek D."/>
            <person name="Hitch T.C.A."/>
            <person name="Clavel T."/>
        </authorList>
    </citation>
    <scope>NUCLEOTIDE SEQUENCE [LARGE SCALE GENOMIC DNA]</scope>
    <source>
        <strain evidence="1 2">LKV-472-APC-3</strain>
    </source>
</reference>
<organism evidence="1 2">
    <name type="scientific">Holdemanella porci</name>
    <dbReference type="NCBI Taxonomy" id="2652276"/>
    <lineage>
        <taxon>Bacteria</taxon>
        <taxon>Bacillati</taxon>
        <taxon>Bacillota</taxon>
        <taxon>Erysipelotrichia</taxon>
        <taxon>Erysipelotrichales</taxon>
        <taxon>Erysipelotrichaceae</taxon>
        <taxon>Holdemanella</taxon>
    </lineage>
</organism>
<dbReference type="InterPro" id="IPR013783">
    <property type="entry name" value="Ig-like_fold"/>
</dbReference>
<evidence type="ECO:0000313" key="2">
    <source>
        <dbReference type="Proteomes" id="UP000434241"/>
    </source>
</evidence>
<evidence type="ECO:0000313" key="1">
    <source>
        <dbReference type="EMBL" id="MSS56524.1"/>
    </source>
</evidence>
<comment type="caution">
    <text evidence="1">The sequence shown here is derived from an EMBL/GenBank/DDBJ whole genome shotgun (WGS) entry which is preliminary data.</text>
</comment>
<protein>
    <recommendedName>
        <fullName evidence="3">DUF5011 domain-containing protein</fullName>
    </recommendedName>
</protein>
<sequence>MLKKIGIISLSFLLCACSLGVQLKKSMFTIELGKDIYANPTLYLKNATFSSRLKVVSKSVGVDKKNNRFMTSGMDYLVVGEYDFAIVDGSKEYPFVIKVKDTTAPVCASEVGQITIGVGQNVDWNSYFHATDLSGVTFEANVDTSTASTQDVQVKISDRFGNSVTKNVSVVVQ</sequence>